<comment type="caution">
    <text evidence="8">The sequence shown here is derived from an EMBL/GenBank/DDBJ whole genome shotgun (WGS) entry which is preliminary data.</text>
</comment>
<feature type="domain" description="Phosphoribosyltransferase" evidence="6">
    <location>
        <begin position="122"/>
        <end position="262"/>
    </location>
</feature>
<dbReference type="Proteomes" id="UP000005926">
    <property type="component" value="Unassembled WGS sequence"/>
</dbReference>
<evidence type="ECO:0000256" key="3">
    <source>
        <dbReference type="ARBA" id="ARBA00023125"/>
    </source>
</evidence>
<dbReference type="InterPro" id="IPR029057">
    <property type="entry name" value="PRTase-like"/>
</dbReference>
<dbReference type="Pfam" id="PF09182">
    <property type="entry name" value="PuR_N"/>
    <property type="match status" value="1"/>
</dbReference>
<dbReference type="InterPro" id="IPR010078">
    <property type="entry name" value="PurR_Bsub"/>
</dbReference>
<feature type="domain" description="Bacterial purine repressor N-terminal" evidence="7">
    <location>
        <begin position="19"/>
        <end position="88"/>
    </location>
</feature>
<dbReference type="SUPFAM" id="SSF53271">
    <property type="entry name" value="PRTase-like"/>
    <property type="match status" value="1"/>
</dbReference>
<dbReference type="InterPro" id="IPR015265">
    <property type="entry name" value="PuR_N"/>
</dbReference>
<dbReference type="Gene3D" id="1.10.10.10">
    <property type="entry name" value="Winged helix-like DNA-binding domain superfamily/Winged helix DNA-binding domain"/>
    <property type="match status" value="1"/>
</dbReference>
<comment type="similarity">
    <text evidence="5">Belongs to the purine/pyrimidine phosphoribosyltransferase family. PurR subfamily.</text>
</comment>
<keyword evidence="4" id="KW-0804">Transcription</keyword>
<accession>C8NHT0</accession>
<sequence>MYNIKVVHSKREDDTMKLKRSERLIDMTQRLLDNPHTLISLTTFTTLYQSAKSSISEDIAIIKKTFEKQGVGIIRTVPGAAGGVIFVPKIKREQALAAAEKLKEQMNDASRLLPGGYIYLSDLLAKPNVLHDLGKMIASAYEDKKIDAVMTVATKGVPIAQTVANYLNVPFVIVRRDSKITEGSTVSINYVSGSSSRVEKMELSKRTLPSGSNVLIVDDFLKAGGTINGMRSLIQEFDSTTAGAVVFCESGVSNHNVSDYSSIIKITEIDTESQKIKAVLGNFFDKHEFL</sequence>
<keyword evidence="3" id="KW-0238">DNA-binding</keyword>
<evidence type="ECO:0000259" key="6">
    <source>
        <dbReference type="Pfam" id="PF00156"/>
    </source>
</evidence>
<name>C8NHT0_9LACT</name>
<reference evidence="8 9" key="1">
    <citation type="submission" date="2009-08" db="EMBL/GenBank/DDBJ databases">
        <authorList>
            <person name="Muzny D."/>
            <person name="Qin X."/>
            <person name="Deng J."/>
            <person name="Jiang H."/>
            <person name="Liu Y."/>
            <person name="Qu J."/>
            <person name="Song X.-Z."/>
            <person name="Zhang L."/>
            <person name="Thornton R."/>
            <person name="Coyle M."/>
            <person name="Francisco L."/>
            <person name="Jackson L."/>
            <person name="Javaid M."/>
            <person name="Korchina V."/>
            <person name="Kovar C."/>
            <person name="Mata R."/>
            <person name="Mathew T."/>
            <person name="Ngo R."/>
            <person name="Nguyen L."/>
            <person name="Nguyen N."/>
            <person name="Okwuonu G."/>
            <person name="Ongeri F."/>
            <person name="Pham C."/>
            <person name="Simmons D."/>
            <person name="Wilczek-Boney K."/>
            <person name="Hale W."/>
            <person name="Jakkamsetti A."/>
            <person name="Pham P."/>
            <person name="Ruth R."/>
            <person name="San Lucas F."/>
            <person name="Warren J."/>
            <person name="Zhang J."/>
            <person name="Zhao Z."/>
            <person name="Zhou C."/>
            <person name="Zhu D."/>
            <person name="Lee S."/>
            <person name="Bess C."/>
            <person name="Blankenburg K."/>
            <person name="Forbes L."/>
            <person name="Fu Q."/>
            <person name="Gubbala S."/>
            <person name="Hirani K."/>
            <person name="Jayaseelan J.C."/>
            <person name="Lara F."/>
            <person name="Munidasa M."/>
            <person name="Palculict T."/>
            <person name="Patil S."/>
            <person name="Pu L.-L."/>
            <person name="Saada N."/>
            <person name="Tang L."/>
            <person name="Weissenberger G."/>
            <person name="Zhu Y."/>
            <person name="Hemphill L."/>
            <person name="Shang Y."/>
            <person name="Youmans B."/>
            <person name="Ayvaz T."/>
            <person name="Ross M."/>
            <person name="Santibanez J."/>
            <person name="Aqrawi P."/>
            <person name="Gross S."/>
            <person name="Joshi V."/>
            <person name="Fowler G."/>
            <person name="Nazareth L."/>
            <person name="Reid J."/>
            <person name="Worley K."/>
            <person name="Petrosino J."/>
            <person name="Highlander S."/>
            <person name="Gibbs R."/>
        </authorList>
    </citation>
    <scope>NUCLEOTIDE SEQUENCE [LARGE SCALE GENOMIC DNA]</scope>
    <source>
        <strain evidence="8 9">ATCC 49175</strain>
    </source>
</reference>
<dbReference type="InterPro" id="IPR036388">
    <property type="entry name" value="WH-like_DNA-bd_sf"/>
</dbReference>
<evidence type="ECO:0000256" key="4">
    <source>
        <dbReference type="ARBA" id="ARBA00023163"/>
    </source>
</evidence>
<dbReference type="PANTHER" id="PTHR43864:SF2">
    <property type="entry name" value="PUR OPERON REPRESSOR"/>
    <property type="match status" value="1"/>
</dbReference>
<dbReference type="GO" id="GO:0045982">
    <property type="term" value="P:negative regulation of purine nucleobase metabolic process"/>
    <property type="evidence" value="ECO:0007669"/>
    <property type="project" value="InterPro"/>
</dbReference>
<keyword evidence="2" id="KW-0805">Transcription regulation</keyword>
<dbReference type="InterPro" id="IPR050118">
    <property type="entry name" value="Pur/Pyrimidine_PRTase"/>
</dbReference>
<evidence type="ECO:0000256" key="5">
    <source>
        <dbReference type="ARBA" id="ARBA00049656"/>
    </source>
</evidence>
<dbReference type="AlphaFoldDB" id="C8NHT0"/>
<dbReference type="GO" id="GO:0045892">
    <property type="term" value="P:negative regulation of DNA-templated transcription"/>
    <property type="evidence" value="ECO:0007669"/>
    <property type="project" value="InterPro"/>
</dbReference>
<dbReference type="CDD" id="cd06223">
    <property type="entry name" value="PRTases_typeI"/>
    <property type="match status" value="1"/>
</dbReference>
<evidence type="ECO:0000259" key="7">
    <source>
        <dbReference type="Pfam" id="PF09182"/>
    </source>
</evidence>
<dbReference type="Pfam" id="PF00156">
    <property type="entry name" value="Pribosyltran"/>
    <property type="match status" value="1"/>
</dbReference>
<organism evidence="8 9">
    <name type="scientific">Granulicatella adiacens ATCC 49175</name>
    <dbReference type="NCBI Taxonomy" id="638301"/>
    <lineage>
        <taxon>Bacteria</taxon>
        <taxon>Bacillati</taxon>
        <taxon>Bacillota</taxon>
        <taxon>Bacilli</taxon>
        <taxon>Lactobacillales</taxon>
        <taxon>Carnobacteriaceae</taxon>
        <taxon>Granulicatella</taxon>
    </lineage>
</organism>
<dbReference type="InterPro" id="IPR036390">
    <property type="entry name" value="WH_DNA-bd_sf"/>
</dbReference>
<dbReference type="STRING" id="638301.HMPREF0444_1475"/>
<gene>
    <name evidence="8" type="primary">purR</name>
    <name evidence="8" type="ORF">HMPREF0444_1475</name>
</gene>
<comment type="subunit">
    <text evidence="1">Homodimer.</text>
</comment>
<evidence type="ECO:0000313" key="8">
    <source>
        <dbReference type="EMBL" id="EEW36743.1"/>
    </source>
</evidence>
<dbReference type="HOGENOM" id="CLU_088227_0_0_9"/>
<dbReference type="NCBIfam" id="TIGR01743">
    <property type="entry name" value="purR_Bsub"/>
    <property type="match status" value="1"/>
</dbReference>
<dbReference type="EMBL" id="ACKZ01000021">
    <property type="protein sequence ID" value="EEW36743.1"/>
    <property type="molecule type" value="Genomic_DNA"/>
</dbReference>
<proteinExistence type="inferred from homology"/>
<keyword evidence="9" id="KW-1185">Reference proteome</keyword>
<dbReference type="Gene3D" id="3.40.50.2020">
    <property type="match status" value="1"/>
</dbReference>
<dbReference type="InterPro" id="IPR000836">
    <property type="entry name" value="PRTase_dom"/>
</dbReference>
<dbReference type="GO" id="GO:0003677">
    <property type="term" value="F:DNA binding"/>
    <property type="evidence" value="ECO:0007669"/>
    <property type="project" value="UniProtKB-KW"/>
</dbReference>
<dbReference type="PANTHER" id="PTHR43864">
    <property type="entry name" value="HYPOXANTHINE/GUANINE PHOSPHORIBOSYLTRANSFERASE"/>
    <property type="match status" value="1"/>
</dbReference>
<dbReference type="SUPFAM" id="SSF46785">
    <property type="entry name" value="Winged helix' DNA-binding domain"/>
    <property type="match status" value="1"/>
</dbReference>
<dbReference type="eggNOG" id="COG0503">
    <property type="taxonomic scope" value="Bacteria"/>
</dbReference>
<evidence type="ECO:0000256" key="2">
    <source>
        <dbReference type="ARBA" id="ARBA00023015"/>
    </source>
</evidence>
<protein>
    <submittedName>
        <fullName evidence="8">Pur operon repressor PurR</fullName>
    </submittedName>
</protein>
<evidence type="ECO:0000256" key="1">
    <source>
        <dbReference type="ARBA" id="ARBA00011738"/>
    </source>
</evidence>
<evidence type="ECO:0000313" key="9">
    <source>
        <dbReference type="Proteomes" id="UP000005926"/>
    </source>
</evidence>